<evidence type="ECO:0000259" key="6">
    <source>
        <dbReference type="PROSITE" id="PS50103"/>
    </source>
</evidence>
<feature type="domain" description="C3H1-type" evidence="6">
    <location>
        <begin position="114"/>
        <end position="141"/>
    </location>
</feature>
<evidence type="ECO:0000256" key="5">
    <source>
        <dbReference type="SAM" id="MobiDB-lite"/>
    </source>
</evidence>
<keyword evidence="8" id="KW-1185">Reference proteome</keyword>
<proteinExistence type="predicted"/>
<dbReference type="RefSeq" id="XP_018037482.1">
    <property type="nucleotide sequence ID" value="XM_018184814.1"/>
</dbReference>
<organism evidence="7 8">
    <name type="scientific">Paraphaeosphaeria sporulosa</name>
    <dbReference type="NCBI Taxonomy" id="1460663"/>
    <lineage>
        <taxon>Eukaryota</taxon>
        <taxon>Fungi</taxon>
        <taxon>Dikarya</taxon>
        <taxon>Ascomycota</taxon>
        <taxon>Pezizomycotina</taxon>
        <taxon>Dothideomycetes</taxon>
        <taxon>Pleosporomycetidae</taxon>
        <taxon>Pleosporales</taxon>
        <taxon>Massarineae</taxon>
        <taxon>Didymosphaeriaceae</taxon>
        <taxon>Paraphaeosphaeria</taxon>
    </lineage>
</organism>
<protein>
    <recommendedName>
        <fullName evidence="6">C3H1-type domain-containing protein</fullName>
    </recommendedName>
</protein>
<feature type="region of interest" description="Disordered" evidence="5">
    <location>
        <begin position="477"/>
        <end position="529"/>
    </location>
</feature>
<dbReference type="PROSITE" id="PS50103">
    <property type="entry name" value="ZF_C3H1"/>
    <property type="match status" value="1"/>
</dbReference>
<evidence type="ECO:0000313" key="7">
    <source>
        <dbReference type="EMBL" id="OAG07117.1"/>
    </source>
</evidence>
<dbReference type="InParanoid" id="A0A177CJZ6"/>
<evidence type="ECO:0000256" key="2">
    <source>
        <dbReference type="ARBA" id="ARBA00022771"/>
    </source>
</evidence>
<feature type="compositionally biased region" description="Pro residues" evidence="5">
    <location>
        <begin position="483"/>
        <end position="492"/>
    </location>
</feature>
<name>A0A177CJZ6_9PLEO</name>
<feature type="compositionally biased region" description="Basic and acidic residues" evidence="5">
    <location>
        <begin position="365"/>
        <end position="386"/>
    </location>
</feature>
<gene>
    <name evidence="7" type="ORF">CC84DRAFT_1258302</name>
</gene>
<feature type="compositionally biased region" description="Basic residues" evidence="5">
    <location>
        <begin position="322"/>
        <end position="338"/>
    </location>
</feature>
<evidence type="ECO:0000256" key="1">
    <source>
        <dbReference type="ARBA" id="ARBA00022723"/>
    </source>
</evidence>
<keyword evidence="2 4" id="KW-0863">Zinc-finger</keyword>
<dbReference type="GeneID" id="28768300"/>
<feature type="compositionally biased region" description="Polar residues" evidence="5">
    <location>
        <begin position="520"/>
        <end position="529"/>
    </location>
</feature>
<feature type="region of interest" description="Disordered" evidence="5">
    <location>
        <begin position="199"/>
        <end position="248"/>
    </location>
</feature>
<keyword evidence="3 4" id="KW-0862">Zinc</keyword>
<keyword evidence="1 4" id="KW-0479">Metal-binding</keyword>
<dbReference type="Proteomes" id="UP000077069">
    <property type="component" value="Unassembled WGS sequence"/>
</dbReference>
<dbReference type="EMBL" id="KV441551">
    <property type="protein sequence ID" value="OAG07117.1"/>
    <property type="molecule type" value="Genomic_DNA"/>
</dbReference>
<feature type="region of interest" description="Disordered" evidence="5">
    <location>
        <begin position="299"/>
        <end position="444"/>
    </location>
</feature>
<dbReference type="SUPFAM" id="SSF90229">
    <property type="entry name" value="CCCH zinc finger"/>
    <property type="match status" value="1"/>
</dbReference>
<feature type="compositionally biased region" description="Basic and acidic residues" evidence="5">
    <location>
        <begin position="310"/>
        <end position="321"/>
    </location>
</feature>
<feature type="compositionally biased region" description="Basic residues" evidence="5">
    <location>
        <begin position="416"/>
        <end position="429"/>
    </location>
</feature>
<dbReference type="GO" id="GO:0008270">
    <property type="term" value="F:zinc ion binding"/>
    <property type="evidence" value="ECO:0007669"/>
    <property type="project" value="UniProtKB-KW"/>
</dbReference>
<feature type="compositionally biased region" description="Polar residues" evidence="5">
    <location>
        <begin position="57"/>
        <end position="70"/>
    </location>
</feature>
<feature type="compositionally biased region" description="Basic and acidic residues" evidence="5">
    <location>
        <begin position="395"/>
        <end position="415"/>
    </location>
</feature>
<feature type="zinc finger region" description="C3H1-type" evidence="4">
    <location>
        <begin position="114"/>
        <end position="141"/>
    </location>
</feature>
<dbReference type="InterPro" id="IPR036855">
    <property type="entry name" value="Znf_CCCH_sf"/>
</dbReference>
<dbReference type="AlphaFoldDB" id="A0A177CJZ6"/>
<reference evidence="7 8" key="1">
    <citation type="submission" date="2016-05" db="EMBL/GenBank/DDBJ databases">
        <title>Comparative analysis of secretome profiles of manganese(II)-oxidizing ascomycete fungi.</title>
        <authorList>
            <consortium name="DOE Joint Genome Institute"/>
            <person name="Zeiner C.A."/>
            <person name="Purvine S.O."/>
            <person name="Zink E.M."/>
            <person name="Wu S."/>
            <person name="Pasa-Tolic L."/>
            <person name="Chaput D.L."/>
            <person name="Haridas S."/>
            <person name="Grigoriev I.V."/>
            <person name="Santelli C.M."/>
            <person name="Hansel C.M."/>
        </authorList>
    </citation>
    <scope>NUCLEOTIDE SEQUENCE [LARGE SCALE GENOMIC DNA]</scope>
    <source>
        <strain evidence="7 8">AP3s5-JAC2a</strain>
    </source>
</reference>
<sequence>MASILPLDQANYGRSDVDLNTSLLFDRHGNVCGCPQFWGLCTDLKNVEPSLPDQPSDHLSSGCPQTGNTSHQRHAPLPLGAATEVVMRANMSKYAHTPRLHPMSTAEPHAQPSRELKETCIFWYHGNCRHGADCPFEHELNHNWPIFRPHGYSHKGHRRCNLQFCPFRTDLEDFMQQYYPHGLRVDEILKELDVKDEEAKQTSMTLGDQNDKPNGDETDDGWIGFNSQSNSKEKKNDAINEGSVPDITSARLSDGLQSQAPSVQAAPLGPPKVVNLEEHLSPHAEHLDAEDTALEREIDSASTPTNGDHPNAHFEVHPERQKKYKKTHKRRRTGKLRSARQPDQTSTQPDEEQLDVGSVVEYAEEINREGDTKRPDAEGSNNEHYEAGPASTSADEDRLDARLEVDAGSQMERKAGSKKKPGKKQRVHLRTSAEAQKMGSAPEEEVLVPLPTAIASTTVDSSALVMPQLANTGTVAILSSSPTLPPPGPPHTSLPSTSISHADTQGSKRKTTSPGKWCSDQASASGDGG</sequence>
<evidence type="ECO:0000256" key="3">
    <source>
        <dbReference type="ARBA" id="ARBA00022833"/>
    </source>
</evidence>
<feature type="region of interest" description="Disordered" evidence="5">
    <location>
        <begin position="51"/>
        <end position="75"/>
    </location>
</feature>
<dbReference type="OrthoDB" id="3793406at2759"/>
<evidence type="ECO:0000313" key="8">
    <source>
        <dbReference type="Proteomes" id="UP000077069"/>
    </source>
</evidence>
<dbReference type="InterPro" id="IPR000571">
    <property type="entry name" value="Znf_CCCH"/>
</dbReference>
<accession>A0A177CJZ6</accession>
<evidence type="ECO:0000256" key="4">
    <source>
        <dbReference type="PROSITE-ProRule" id="PRU00723"/>
    </source>
</evidence>